<evidence type="ECO:0008006" key="3">
    <source>
        <dbReference type="Google" id="ProtNLM"/>
    </source>
</evidence>
<dbReference type="InterPro" id="IPR003772">
    <property type="entry name" value="YceD"/>
</dbReference>
<dbReference type="Pfam" id="PF02620">
    <property type="entry name" value="YceD"/>
    <property type="match status" value="1"/>
</dbReference>
<evidence type="ECO:0000313" key="2">
    <source>
        <dbReference type="Proteomes" id="UP001208567"/>
    </source>
</evidence>
<evidence type="ECO:0000313" key="1">
    <source>
        <dbReference type="EMBL" id="GLC32741.1"/>
    </source>
</evidence>
<comment type="caution">
    <text evidence="1">The sequence shown here is derived from an EMBL/GenBank/DDBJ whole genome shotgun (WGS) entry which is preliminary data.</text>
</comment>
<dbReference type="PANTHER" id="PTHR34374:SF1">
    <property type="entry name" value="LARGE RIBOSOMAL RNA SUBUNIT ACCUMULATION PROTEIN YCED HOMOLOG 1, CHLOROPLASTIC"/>
    <property type="match status" value="1"/>
</dbReference>
<proteinExistence type="predicted"/>
<dbReference type="PANTHER" id="PTHR34374">
    <property type="entry name" value="LARGE RIBOSOMAL RNA SUBUNIT ACCUMULATION PROTEIN YCED HOMOLOG 1, CHLOROPLASTIC"/>
    <property type="match status" value="1"/>
</dbReference>
<keyword evidence="2" id="KW-1185">Reference proteome</keyword>
<organism evidence="1 2">
    <name type="scientific">Clostridium omnivorum</name>
    <dbReference type="NCBI Taxonomy" id="1604902"/>
    <lineage>
        <taxon>Bacteria</taxon>
        <taxon>Bacillati</taxon>
        <taxon>Bacillota</taxon>
        <taxon>Clostridia</taxon>
        <taxon>Eubacteriales</taxon>
        <taxon>Clostridiaceae</taxon>
        <taxon>Clostridium</taxon>
    </lineage>
</organism>
<gene>
    <name evidence="1" type="ORF">bsdE14_41510</name>
</gene>
<name>A0ABQ5NC40_9CLOT</name>
<dbReference type="Proteomes" id="UP001208567">
    <property type="component" value="Unassembled WGS sequence"/>
</dbReference>
<dbReference type="RefSeq" id="WP_264852321.1">
    <property type="nucleotide sequence ID" value="NZ_BRXR01000001.1"/>
</dbReference>
<protein>
    <recommendedName>
        <fullName evidence="3">DUF177 domain-containing protein</fullName>
    </recommendedName>
</protein>
<accession>A0ABQ5NC40</accession>
<dbReference type="EMBL" id="BRXR01000001">
    <property type="protein sequence ID" value="GLC32741.1"/>
    <property type="molecule type" value="Genomic_DNA"/>
</dbReference>
<reference evidence="1 2" key="1">
    <citation type="journal article" date="2024" name="Int. J. Syst. Evol. Microbiol.">
        <title>Clostridium omnivorum sp. nov., isolated from anoxic soil under the treatment of reductive soil disinfestation.</title>
        <authorList>
            <person name="Ueki A."/>
            <person name="Tonouchi A."/>
            <person name="Kaku N."/>
            <person name="Honma S."/>
            <person name="Ueki K."/>
        </authorList>
    </citation>
    <scope>NUCLEOTIDE SEQUENCE [LARGE SCALE GENOMIC DNA]</scope>
    <source>
        <strain evidence="1 2">E14</strain>
    </source>
</reference>
<sequence>MIIDVADILKKKNAKKEMHLLYNENKFSVAGEDINFSKPVKLDLNLAMVGDILMLEGNLETELILSCSRCLEGFNYALNVPISEKFTYNPDNKDEEIFFIDSDTIDITEIIQNNIITSLPMKKLCKEDCKGLCQHCGTNRNFSSCNCEDDDIDPRLAKLKDLFSAE</sequence>